<dbReference type="RefSeq" id="WP_191736486.1">
    <property type="nucleotide sequence ID" value="NZ_JACYFS010000002.1"/>
</dbReference>
<proteinExistence type="predicted"/>
<evidence type="ECO:0000313" key="1">
    <source>
        <dbReference type="EMBL" id="MBD8082511.1"/>
    </source>
</evidence>
<reference evidence="1 2" key="1">
    <citation type="submission" date="2020-09" db="EMBL/GenBank/DDBJ databases">
        <title>Genome seq and assembly of Chryseobacterium sp.</title>
        <authorList>
            <person name="Chhetri G."/>
        </authorList>
    </citation>
    <scope>NUCLEOTIDE SEQUENCE [LARGE SCALE GENOMIC DNA]</scope>
    <source>
        <strain evidence="1 2">GCR10</strain>
    </source>
</reference>
<name>A0ABR8ZCL7_9FLAO</name>
<organism evidence="1 2">
    <name type="scientific">Chryseobacterium caseinilyticum</name>
    <dbReference type="NCBI Taxonomy" id="2771428"/>
    <lineage>
        <taxon>Bacteria</taxon>
        <taxon>Pseudomonadati</taxon>
        <taxon>Bacteroidota</taxon>
        <taxon>Flavobacteriia</taxon>
        <taxon>Flavobacteriales</taxon>
        <taxon>Weeksellaceae</taxon>
        <taxon>Chryseobacterium group</taxon>
        <taxon>Chryseobacterium</taxon>
    </lineage>
</organism>
<evidence type="ECO:0008006" key="3">
    <source>
        <dbReference type="Google" id="ProtNLM"/>
    </source>
</evidence>
<keyword evidence="2" id="KW-1185">Reference proteome</keyword>
<dbReference type="EMBL" id="JACYFS010000002">
    <property type="protein sequence ID" value="MBD8082511.1"/>
    <property type="molecule type" value="Genomic_DNA"/>
</dbReference>
<gene>
    <name evidence="1" type="ORF">IC610_08790</name>
</gene>
<evidence type="ECO:0000313" key="2">
    <source>
        <dbReference type="Proteomes" id="UP000637299"/>
    </source>
</evidence>
<protein>
    <recommendedName>
        <fullName evidence="3">Immunity protein 52 domain-containing protein</fullName>
    </recommendedName>
</protein>
<accession>A0ABR8ZCL7</accession>
<sequence length="246" mass="28636">MEKIKLISRLTNREMTAQEFIDYCKKIIVNLKITFPYLEVISTWDESTNSKFYFDNNLSDFNGQNLKRVLIYNEAEDVFLNDDQSDKDLYSYSKSWIGFNSLLYLSKDKNESSDLSINITQGACNSDKTALINIEFSDDFIKSITKEFVIKLVESLEKTDDLYYAVIISNELRRKVKQSGQNLWIGYFTYFNNKLAENYFENINIINLSKGVLIYLSDKIELSALNVNKALEIRDILGNELLNYNP</sequence>
<dbReference type="Proteomes" id="UP000637299">
    <property type="component" value="Unassembled WGS sequence"/>
</dbReference>
<comment type="caution">
    <text evidence="1">The sequence shown here is derived from an EMBL/GenBank/DDBJ whole genome shotgun (WGS) entry which is preliminary data.</text>
</comment>